<gene>
    <name evidence="1" type="ORF">ELD05_07185</name>
</gene>
<evidence type="ECO:0000313" key="2">
    <source>
        <dbReference type="Proteomes" id="UP000282930"/>
    </source>
</evidence>
<dbReference type="AlphaFoldDB" id="A0A3T0D5U9"/>
<dbReference type="KEGG" id="ccha:ELD05_07185"/>
<dbReference type="Pfam" id="PF02620">
    <property type="entry name" value="YceD"/>
    <property type="match status" value="1"/>
</dbReference>
<dbReference type="Proteomes" id="UP000282930">
    <property type="component" value="Chromosome"/>
</dbReference>
<name>A0A3T0D5U9_9FIRM</name>
<accession>A0A3T0D5U9</accession>
<dbReference type="RefSeq" id="WP_127351897.1">
    <property type="nucleotide sequence ID" value="NZ_CP034791.1"/>
</dbReference>
<proteinExistence type="predicted"/>
<dbReference type="SUPFAM" id="SSF75712">
    <property type="entry name" value="Rad50 coiled-coil Zn hook"/>
    <property type="match status" value="1"/>
</dbReference>
<keyword evidence="2" id="KW-1185">Reference proteome</keyword>
<protein>
    <submittedName>
        <fullName evidence="1">DUF177 domain-containing protein</fullName>
    </submittedName>
</protein>
<sequence length="173" mass="20075">MRLDVSKLKSHGDSEEFEFCETWEKIEFRGDTLFFVEPVIFYGIATKKGNVIEVSGNIRTKLKTSCYRCTEDAFIEVDVPFYEEYSNKVEVRDDDVIQFENEVIEFDENVIATIVLYLPMKYLCKEDCKGLCPICGTNLNFNSCSCEKNEIDPRLSVLKTLINELDTDEKREV</sequence>
<evidence type="ECO:0000313" key="1">
    <source>
        <dbReference type="EMBL" id="AZT90447.1"/>
    </source>
</evidence>
<reference evidence="1 2" key="1">
    <citation type="submission" date="2018-12" db="EMBL/GenBank/DDBJ databases">
        <title>Genome sequence from the cellulolytic species, Caldicellulosiruptor changbaiensis.</title>
        <authorList>
            <person name="Blumer-Schuette S.E."/>
            <person name="Mendoza C."/>
        </authorList>
    </citation>
    <scope>NUCLEOTIDE SEQUENCE [LARGE SCALE GENOMIC DNA]</scope>
    <source>
        <strain evidence="1 2">CBS-Z</strain>
    </source>
</reference>
<dbReference type="PANTHER" id="PTHR34374:SF1">
    <property type="entry name" value="LARGE RIBOSOMAL RNA SUBUNIT ACCUMULATION PROTEIN YCED HOMOLOG 1, CHLOROPLASTIC"/>
    <property type="match status" value="1"/>
</dbReference>
<dbReference type="InterPro" id="IPR003772">
    <property type="entry name" value="YceD"/>
</dbReference>
<dbReference type="PANTHER" id="PTHR34374">
    <property type="entry name" value="LARGE RIBOSOMAL RNA SUBUNIT ACCUMULATION PROTEIN YCED HOMOLOG 1, CHLOROPLASTIC"/>
    <property type="match status" value="1"/>
</dbReference>
<organism evidence="1 2">
    <name type="scientific">Caldicellulosiruptor changbaiensis</name>
    <dbReference type="NCBI Taxonomy" id="1222016"/>
    <lineage>
        <taxon>Bacteria</taxon>
        <taxon>Bacillati</taxon>
        <taxon>Bacillota</taxon>
        <taxon>Bacillota incertae sedis</taxon>
        <taxon>Caldicellulosiruptorales</taxon>
        <taxon>Caldicellulosiruptoraceae</taxon>
        <taxon>Caldicellulosiruptor</taxon>
    </lineage>
</organism>
<dbReference type="EMBL" id="CP034791">
    <property type="protein sequence ID" value="AZT90447.1"/>
    <property type="molecule type" value="Genomic_DNA"/>
</dbReference>